<accession>A0A0F9I9S2</accession>
<dbReference type="Pfam" id="PF00501">
    <property type="entry name" value="AMP-binding"/>
    <property type="match status" value="1"/>
</dbReference>
<evidence type="ECO:0000259" key="3">
    <source>
        <dbReference type="Pfam" id="PF13193"/>
    </source>
</evidence>
<dbReference type="SUPFAM" id="SSF56801">
    <property type="entry name" value="Acetyl-CoA synthetase-like"/>
    <property type="match status" value="1"/>
</dbReference>
<dbReference type="GO" id="GO:0006631">
    <property type="term" value="P:fatty acid metabolic process"/>
    <property type="evidence" value="ECO:0007669"/>
    <property type="project" value="TreeGrafter"/>
</dbReference>
<evidence type="ECO:0008006" key="5">
    <source>
        <dbReference type="Google" id="ProtNLM"/>
    </source>
</evidence>
<dbReference type="InterPro" id="IPR020845">
    <property type="entry name" value="AMP-binding_CS"/>
</dbReference>
<comment type="caution">
    <text evidence="4">The sequence shown here is derived from an EMBL/GenBank/DDBJ whole genome shotgun (WGS) entry which is preliminary data.</text>
</comment>
<dbReference type="GO" id="GO:0031956">
    <property type="term" value="F:medium-chain fatty acid-CoA ligase activity"/>
    <property type="evidence" value="ECO:0007669"/>
    <property type="project" value="TreeGrafter"/>
</dbReference>
<gene>
    <name evidence="4" type="ORF">LCGC14_1607240</name>
</gene>
<protein>
    <recommendedName>
        <fullName evidence="5">Long-chain fatty acid--CoA ligase</fullName>
    </recommendedName>
</protein>
<evidence type="ECO:0000259" key="2">
    <source>
        <dbReference type="Pfam" id="PF00501"/>
    </source>
</evidence>
<feature type="domain" description="AMP-dependent synthetase/ligase" evidence="2">
    <location>
        <begin position="15"/>
        <end position="391"/>
    </location>
</feature>
<dbReference type="AlphaFoldDB" id="A0A0F9I9S2"/>
<feature type="domain" description="AMP-binding enzyme C-terminal" evidence="3">
    <location>
        <begin position="442"/>
        <end position="517"/>
    </location>
</feature>
<evidence type="ECO:0000313" key="4">
    <source>
        <dbReference type="EMBL" id="KKM24222.1"/>
    </source>
</evidence>
<dbReference type="PANTHER" id="PTHR43201">
    <property type="entry name" value="ACYL-COA SYNTHETASE"/>
    <property type="match status" value="1"/>
</dbReference>
<dbReference type="PANTHER" id="PTHR43201:SF32">
    <property type="entry name" value="2-SUCCINYLBENZOATE--COA LIGASE, CHLOROPLASTIC_PEROXISOMAL"/>
    <property type="match status" value="1"/>
</dbReference>
<dbReference type="EMBL" id="LAZR01012968">
    <property type="protein sequence ID" value="KKM24222.1"/>
    <property type="molecule type" value="Genomic_DNA"/>
</dbReference>
<dbReference type="Pfam" id="PF13193">
    <property type="entry name" value="AMP-binding_C"/>
    <property type="match status" value="1"/>
</dbReference>
<dbReference type="InterPro" id="IPR042099">
    <property type="entry name" value="ANL_N_sf"/>
</dbReference>
<dbReference type="PROSITE" id="PS00455">
    <property type="entry name" value="AMP_BINDING"/>
    <property type="match status" value="1"/>
</dbReference>
<reference evidence="4" key="1">
    <citation type="journal article" date="2015" name="Nature">
        <title>Complex archaea that bridge the gap between prokaryotes and eukaryotes.</title>
        <authorList>
            <person name="Spang A."/>
            <person name="Saw J.H."/>
            <person name="Jorgensen S.L."/>
            <person name="Zaremba-Niedzwiedzka K."/>
            <person name="Martijn J."/>
            <person name="Lind A.E."/>
            <person name="van Eijk R."/>
            <person name="Schleper C."/>
            <person name="Guy L."/>
            <person name="Ettema T.J."/>
        </authorList>
    </citation>
    <scope>NUCLEOTIDE SEQUENCE</scope>
</reference>
<dbReference type="InterPro" id="IPR000873">
    <property type="entry name" value="AMP-dep_synth/lig_dom"/>
</dbReference>
<dbReference type="Gene3D" id="3.30.300.30">
    <property type="match status" value="1"/>
</dbReference>
<dbReference type="InterPro" id="IPR025110">
    <property type="entry name" value="AMP-bd_C"/>
</dbReference>
<keyword evidence="1" id="KW-1133">Transmembrane helix</keyword>
<sequence>MEIPKFDFLWQYVKYWAEKDPEFPLIKFKWKKLNAREFKNKVNHLAEALIDMGVKKGDRIVTILPMILEYVLIYIASISIGAICTPMDVRFRPADYRRFIKHTGPKVIFLIGKARGYNIAKTIKELSSEFNPTINYRIVGRDEFGDPFEDLFEKTYNLSAELEKTRLKLNPNDGALIIFTGGTTGVPKAALLSQRNIANASYLESTYIGERLESIGVKPRFKFLVNLPPSHVGGSVEILATGLAGGNELILQEQWNPYAVLRATQKMKIPIIGGVPTMFAIILSLPDLDNLDLSSLKIAVVSGEKLSMELLTGMKERICSSILNAYGSTESGPEVTFTEIGDPLEKLAKGYIGKLLPGQEIKIVDEKDNQVPPGEQGEMLIRGSLTIPGYYNMSEENKATFTDDGWCRSGDLGYMTEDGELYIKGRKKFIIRVGSYTVLPSEVEDIVVKHPKVSMVAAVGIPDKIYGEIIWLAVVLEKGQEIEENEIIALCKKELADFKVPKRVIIENEIPITRLGKIDRPTLQKKIIQSLE</sequence>
<feature type="transmembrane region" description="Helical" evidence="1">
    <location>
        <begin position="60"/>
        <end position="83"/>
    </location>
</feature>
<organism evidence="4">
    <name type="scientific">marine sediment metagenome</name>
    <dbReference type="NCBI Taxonomy" id="412755"/>
    <lineage>
        <taxon>unclassified sequences</taxon>
        <taxon>metagenomes</taxon>
        <taxon>ecological metagenomes</taxon>
    </lineage>
</organism>
<dbReference type="Gene3D" id="3.40.50.12780">
    <property type="entry name" value="N-terminal domain of ligase-like"/>
    <property type="match status" value="1"/>
</dbReference>
<keyword evidence="1" id="KW-0472">Membrane</keyword>
<proteinExistence type="predicted"/>
<keyword evidence="1" id="KW-0812">Transmembrane</keyword>
<name>A0A0F9I9S2_9ZZZZ</name>
<evidence type="ECO:0000256" key="1">
    <source>
        <dbReference type="SAM" id="Phobius"/>
    </source>
</evidence>
<dbReference type="InterPro" id="IPR045851">
    <property type="entry name" value="AMP-bd_C_sf"/>
</dbReference>